<gene>
    <name evidence="1" type="ORF">ACFSKO_16405</name>
</gene>
<accession>A0ABW5BQY5</accession>
<protein>
    <submittedName>
        <fullName evidence="1">DUF5309 domain-containing protein</fullName>
    </submittedName>
</protein>
<comment type="caution">
    <text evidence="1">The sequence shown here is derived from an EMBL/GenBank/DDBJ whole genome shotgun (WGS) entry which is preliminary data.</text>
</comment>
<dbReference type="RefSeq" id="WP_380253617.1">
    <property type="nucleotide sequence ID" value="NZ_JBHUII010000011.1"/>
</dbReference>
<dbReference type="Pfam" id="PF17236">
    <property type="entry name" value="SU10_MCP"/>
    <property type="match status" value="1"/>
</dbReference>
<keyword evidence="2" id="KW-1185">Reference proteome</keyword>
<reference evidence="2" key="1">
    <citation type="journal article" date="2019" name="Int. J. Syst. Evol. Microbiol.">
        <title>The Global Catalogue of Microorganisms (GCM) 10K type strain sequencing project: providing services to taxonomists for standard genome sequencing and annotation.</title>
        <authorList>
            <consortium name="The Broad Institute Genomics Platform"/>
            <consortium name="The Broad Institute Genome Sequencing Center for Infectious Disease"/>
            <person name="Wu L."/>
            <person name="Ma J."/>
        </authorList>
    </citation>
    <scope>NUCLEOTIDE SEQUENCE [LARGE SCALE GENOMIC DNA]</scope>
    <source>
        <strain evidence="2">CGMCC 4.7192</strain>
    </source>
</reference>
<evidence type="ECO:0000313" key="2">
    <source>
        <dbReference type="Proteomes" id="UP001597294"/>
    </source>
</evidence>
<dbReference type="InterPro" id="IPR035198">
    <property type="entry name" value="SU10_MCP"/>
</dbReference>
<dbReference type="EMBL" id="JBHUII010000011">
    <property type="protein sequence ID" value="MFD2207211.1"/>
    <property type="molecule type" value="Genomic_DNA"/>
</dbReference>
<proteinExistence type="predicted"/>
<organism evidence="1 2">
    <name type="scientific">Kiloniella antarctica</name>
    <dbReference type="NCBI Taxonomy" id="1550907"/>
    <lineage>
        <taxon>Bacteria</taxon>
        <taxon>Pseudomonadati</taxon>
        <taxon>Pseudomonadota</taxon>
        <taxon>Alphaproteobacteria</taxon>
        <taxon>Rhodospirillales</taxon>
        <taxon>Kiloniellaceae</taxon>
        <taxon>Kiloniella</taxon>
    </lineage>
</organism>
<name>A0ABW5BQY5_9PROT</name>
<sequence>MAQPTGTFDSYDGVGNRESLSDIISNIAPTETPFRSSIKKGKAKATFEEWQQDDLATANADNAAVDGDDAGNASHTATVRVGNRTQIFTKVVQVSGTQEAVDKAGRKSELNYQTMKKGKEINRDIEAALLSNNASVEGNSSTARKLGGLESWIETNVSGGTGYADGGFGSGNVAAPTDGTQRALAESQLKSVMQDCFANGGTPDRLFLGPVNKGKFSAFTGIAETRHNVNSNKMATIIGAADVYVSDFGNIAVIPSRFHRERTGLVIDTSMAEVRTLRPMKRNKLAKTGDSEKRQLLTELTLCVKNEKAFGKIADLTTS</sequence>
<evidence type="ECO:0000313" key="1">
    <source>
        <dbReference type="EMBL" id="MFD2207211.1"/>
    </source>
</evidence>
<dbReference type="Proteomes" id="UP001597294">
    <property type="component" value="Unassembled WGS sequence"/>
</dbReference>